<evidence type="ECO:0008006" key="4">
    <source>
        <dbReference type="Google" id="ProtNLM"/>
    </source>
</evidence>
<evidence type="ECO:0000256" key="1">
    <source>
        <dbReference type="SAM" id="Phobius"/>
    </source>
</evidence>
<reference evidence="2 3" key="1">
    <citation type="submission" date="2021-04" db="EMBL/GenBank/DDBJ databases">
        <title>Whole genome sequence analysis of a thiophenic sulfur metabolizing bacteria.</title>
        <authorList>
            <person name="Akhtar N."/>
            <person name="Akram J."/>
            <person name="Aslam A."/>
        </authorList>
    </citation>
    <scope>NUCLEOTIDE SEQUENCE [LARGE SCALE GENOMIC DNA]</scope>
    <source>
        <strain evidence="2 3">3OW</strain>
    </source>
</reference>
<keyword evidence="1" id="KW-1133">Transmembrane helix</keyword>
<dbReference type="EMBL" id="JAGXOE010000012">
    <property type="protein sequence ID" value="MBS4101164.1"/>
    <property type="molecule type" value="Genomic_DNA"/>
</dbReference>
<feature type="transmembrane region" description="Helical" evidence="1">
    <location>
        <begin position="12"/>
        <end position="33"/>
    </location>
</feature>
<sequence>MDQVLEFARNFWWLVFPLGGSLAGGVRAVGAWNERRAARRLERYRIKQETKVALAQAKGMGRIDAAQVQRELQRAVAEHDDVDTRWFGYETDLATILDYPMMIDMREPLTVDFHKAKRRADLLRPEGPDGASAADVEQYRDAVHAYAAAFDVAEQEAKRRRRGDFSPLEQERLAKAQRLLAVALDGSATGPERQQAYQRARAELDGLIDLPKAATVALENQVRAALER</sequence>
<keyword evidence="1" id="KW-0472">Membrane</keyword>
<protein>
    <recommendedName>
        <fullName evidence="4">Secreted protein</fullName>
    </recommendedName>
</protein>
<accession>A0ABS5NA55</accession>
<organism evidence="2 3">
    <name type="scientific">Tsukamurella paurometabola</name>
    <name type="common">Corynebacterium paurometabolum</name>
    <dbReference type="NCBI Taxonomy" id="2061"/>
    <lineage>
        <taxon>Bacteria</taxon>
        <taxon>Bacillati</taxon>
        <taxon>Actinomycetota</taxon>
        <taxon>Actinomycetes</taxon>
        <taxon>Mycobacteriales</taxon>
        <taxon>Tsukamurellaceae</taxon>
        <taxon>Tsukamurella</taxon>
    </lineage>
</organism>
<evidence type="ECO:0000313" key="3">
    <source>
        <dbReference type="Proteomes" id="UP000676853"/>
    </source>
</evidence>
<name>A0ABS5NA55_TSUPA</name>
<dbReference type="Proteomes" id="UP000676853">
    <property type="component" value="Unassembled WGS sequence"/>
</dbReference>
<keyword evidence="1" id="KW-0812">Transmembrane</keyword>
<comment type="caution">
    <text evidence="2">The sequence shown here is derived from an EMBL/GenBank/DDBJ whole genome shotgun (WGS) entry which is preliminary data.</text>
</comment>
<gene>
    <name evidence="2" type="ORF">KFZ73_07915</name>
</gene>
<dbReference type="RefSeq" id="WP_212553411.1">
    <property type="nucleotide sequence ID" value="NZ_JAGXOE010000012.1"/>
</dbReference>
<evidence type="ECO:0000313" key="2">
    <source>
        <dbReference type="EMBL" id="MBS4101164.1"/>
    </source>
</evidence>
<proteinExistence type="predicted"/>
<keyword evidence="3" id="KW-1185">Reference proteome</keyword>